<dbReference type="InterPro" id="IPR011663">
    <property type="entry name" value="UTRA"/>
</dbReference>
<evidence type="ECO:0000313" key="8">
    <source>
        <dbReference type="Proteomes" id="UP000037778"/>
    </source>
</evidence>
<proteinExistence type="predicted"/>
<dbReference type="AlphaFoldDB" id="A0A087ENR7"/>
<dbReference type="Pfam" id="PF00392">
    <property type="entry name" value="GntR"/>
    <property type="match status" value="1"/>
</dbReference>
<dbReference type="STRING" id="148814.APS55_01125"/>
<dbReference type="InterPro" id="IPR036390">
    <property type="entry name" value="WH_DNA-bd_sf"/>
</dbReference>
<evidence type="ECO:0000259" key="4">
    <source>
        <dbReference type="PROSITE" id="PS50949"/>
    </source>
</evidence>
<dbReference type="SUPFAM" id="SSF64288">
    <property type="entry name" value="Chorismate lyase-like"/>
    <property type="match status" value="1"/>
</dbReference>
<dbReference type="SMART" id="SM00866">
    <property type="entry name" value="UTRA"/>
    <property type="match status" value="1"/>
</dbReference>
<dbReference type="RefSeq" id="WP_034531866.1">
    <property type="nucleotide sequence ID" value="NZ_BAABVW010000033.1"/>
</dbReference>
<protein>
    <submittedName>
        <fullName evidence="6">GntR family transcriptional regulator</fullName>
    </submittedName>
    <submittedName>
        <fullName evidence="7">Phosphonate utilization, probable regulatory protein</fullName>
    </submittedName>
</protein>
<dbReference type="OrthoDB" id="9815017at2"/>
<keyword evidence="1" id="KW-0805">Transcription regulation</keyword>
<dbReference type="PRINTS" id="PR00035">
    <property type="entry name" value="HTHGNTR"/>
</dbReference>
<dbReference type="EMBL" id="CP012920">
    <property type="protein sequence ID" value="ALJ30923.1"/>
    <property type="molecule type" value="Genomic_DNA"/>
</dbReference>
<dbReference type="InterPro" id="IPR000524">
    <property type="entry name" value="Tscrpt_reg_HTH_GntR"/>
</dbReference>
<dbReference type="PATRIC" id="fig|148814.10.peg.348"/>
<dbReference type="GO" id="GO:0045892">
    <property type="term" value="P:negative regulation of DNA-templated transcription"/>
    <property type="evidence" value="ECO:0007669"/>
    <property type="project" value="TreeGrafter"/>
</dbReference>
<dbReference type="Gene3D" id="1.10.10.10">
    <property type="entry name" value="Winged helix-like DNA-binding domain superfamily/Winged helix DNA-binding domain"/>
    <property type="match status" value="1"/>
</dbReference>
<reference evidence="6 10" key="4">
    <citation type="journal article" date="2016" name="Syst. Appl. Microbiol.">
        <title>Genomic characterization of a fructophilic bee symbiont Lactobacillus kunkeei reveals its niche-specific adaptation.</title>
        <authorList>
            <person name="Maeno S."/>
            <person name="Tanizawa Y."/>
            <person name="Kanesaki Y."/>
            <person name="Kubota E."/>
            <person name="Kumar H."/>
            <person name="Dicks L."/>
            <person name="Salminen S."/>
            <person name="Nakagawa J."/>
            <person name="Arita M."/>
            <person name="Endo A."/>
        </authorList>
    </citation>
    <scope>NUCLEOTIDE SEQUENCE [LARGE SCALE GENOMIC DNA]</scope>
    <source>
        <strain evidence="6 10">FF30-6</strain>
    </source>
</reference>
<dbReference type="eggNOG" id="COG2188">
    <property type="taxonomic scope" value="Bacteria"/>
</dbReference>
<dbReference type="SUPFAM" id="SSF46785">
    <property type="entry name" value="Winged helix' DNA-binding domain"/>
    <property type="match status" value="1"/>
</dbReference>
<dbReference type="Proteomes" id="UP000186588">
    <property type="component" value="Unassembled WGS sequence"/>
</dbReference>
<dbReference type="EMBL" id="JXCY01000004">
    <property type="protein sequence ID" value="KOY76697.1"/>
    <property type="molecule type" value="Genomic_DNA"/>
</dbReference>
<dbReference type="Pfam" id="PF07702">
    <property type="entry name" value="UTRA"/>
    <property type="match status" value="1"/>
</dbReference>
<dbReference type="PANTHER" id="PTHR44846">
    <property type="entry name" value="MANNOSYL-D-GLYCERATE TRANSPORT/METABOLISM SYSTEM REPRESSOR MNGR-RELATED"/>
    <property type="match status" value="1"/>
</dbReference>
<gene>
    <name evidence="6" type="primary">gntR_2</name>
    <name evidence="5" type="ORF">APS55_01125</name>
    <name evidence="6" type="ORF">FF306_00803</name>
    <name evidence="7" type="ORF">RZ71_11500</name>
</gene>
<accession>A0A087ENR7</accession>
<dbReference type="InterPro" id="IPR050679">
    <property type="entry name" value="Bact_HTH_transcr_reg"/>
</dbReference>
<evidence type="ECO:0000313" key="10">
    <source>
        <dbReference type="Proteomes" id="UP000186588"/>
    </source>
</evidence>
<dbReference type="SMART" id="SM00345">
    <property type="entry name" value="HTH_GNTR"/>
    <property type="match status" value="1"/>
</dbReference>
<reference evidence="5 9" key="3">
    <citation type="journal article" date="2016" name="PeerJ">
        <title>Genome sequencing and analysis of the first complete genome of Lactobacillus kunkeei strain MP2, an Apis mellifera gut isolate.</title>
        <authorList>
            <person name="Asenjo F."/>
            <person name="Olmos A."/>
            <person name="Henriquez-Piskulich P."/>
            <person name="Polanco V."/>
            <person name="Aldea P."/>
            <person name="Ugalde J.A."/>
            <person name="Trombert A.N."/>
        </authorList>
    </citation>
    <scope>NUCLEOTIDE SEQUENCE [LARGE SCALE GENOMIC DNA]</scope>
    <source>
        <strain evidence="5 9">MP2</strain>
    </source>
</reference>
<keyword evidence="8" id="KW-1185">Reference proteome</keyword>
<dbReference type="EMBL" id="BDDX01000008">
    <property type="protein sequence ID" value="GAT90697.1"/>
    <property type="molecule type" value="Genomic_DNA"/>
</dbReference>
<organism evidence="6 10">
    <name type="scientific">Apilactobacillus kunkeei</name>
    <dbReference type="NCBI Taxonomy" id="148814"/>
    <lineage>
        <taxon>Bacteria</taxon>
        <taxon>Bacillati</taxon>
        <taxon>Bacillota</taxon>
        <taxon>Bacilli</taxon>
        <taxon>Lactobacillales</taxon>
        <taxon>Lactobacillaceae</taxon>
        <taxon>Apilactobacillus</taxon>
    </lineage>
</organism>
<dbReference type="PANTHER" id="PTHR44846:SF1">
    <property type="entry name" value="MANNOSYL-D-GLYCERATE TRANSPORT_METABOLISM SYSTEM REPRESSOR MNGR-RELATED"/>
    <property type="match status" value="1"/>
</dbReference>
<keyword evidence="3" id="KW-0804">Transcription</keyword>
<reference evidence="9" key="2">
    <citation type="submission" date="2015-10" db="EMBL/GenBank/DDBJ databases">
        <title>Bioinformatic analysis of the first complete genome sequence of Lactobacillus kunkeei strain MP2, an Apis mellifera gut isolate.</title>
        <authorList>
            <person name="Asenjo F."/>
            <person name="Olmos A."/>
            <person name="Henriquez-Piskulich P."/>
            <person name="Aldea P."/>
            <person name="Ugalde J.A."/>
            <person name="Trombert A.N."/>
        </authorList>
    </citation>
    <scope>NUCLEOTIDE SEQUENCE [LARGE SCALE GENOMIC DNA]</scope>
    <source>
        <strain evidence="9">MP2</strain>
    </source>
</reference>
<keyword evidence="2" id="KW-0238">DNA-binding</keyword>
<reference evidence="7 8" key="1">
    <citation type="journal article" date="2015" name="Genome Biol. Evol.">
        <title>Functionally Structured Genomes in Lactobacillus kunkeei Colonizing the Honey Crop and Food Products of Honeybees and Stingless Bees.</title>
        <authorList>
            <person name="Tamarit D."/>
            <person name="Ellegaard K.M."/>
            <person name="Wikander J."/>
            <person name="Olofsson T."/>
            <person name="Vasquez A."/>
            <person name="Andersson S.G."/>
        </authorList>
    </citation>
    <scope>NUCLEOTIDE SEQUENCE [LARGE SCALE GENOMIC DNA]</scope>
    <source>
        <strain evidence="7 8">LAko</strain>
    </source>
</reference>
<dbReference type="GO" id="GO:0003700">
    <property type="term" value="F:DNA-binding transcription factor activity"/>
    <property type="evidence" value="ECO:0007669"/>
    <property type="project" value="InterPro"/>
</dbReference>
<evidence type="ECO:0000313" key="5">
    <source>
        <dbReference type="EMBL" id="ALJ30923.1"/>
    </source>
</evidence>
<dbReference type="CDD" id="cd07377">
    <property type="entry name" value="WHTH_GntR"/>
    <property type="match status" value="1"/>
</dbReference>
<dbReference type="KEGG" id="lku:APS55_01125"/>
<dbReference type="FunFam" id="1.10.10.10:FF:000079">
    <property type="entry name" value="GntR family transcriptional regulator"/>
    <property type="match status" value="1"/>
</dbReference>
<feature type="domain" description="HTH gntR-type" evidence="4">
    <location>
        <begin position="3"/>
        <end position="71"/>
    </location>
</feature>
<dbReference type="PROSITE" id="PS50949">
    <property type="entry name" value="HTH_GNTR"/>
    <property type="match status" value="1"/>
</dbReference>
<dbReference type="Proteomes" id="UP000037778">
    <property type="component" value="Unassembled WGS sequence"/>
</dbReference>
<dbReference type="Proteomes" id="UP000067203">
    <property type="component" value="Chromosome"/>
</dbReference>
<dbReference type="Gene3D" id="3.40.1410.10">
    <property type="entry name" value="Chorismate lyase-like"/>
    <property type="match status" value="1"/>
</dbReference>
<evidence type="ECO:0000256" key="1">
    <source>
        <dbReference type="ARBA" id="ARBA00023015"/>
    </source>
</evidence>
<evidence type="ECO:0000313" key="7">
    <source>
        <dbReference type="EMBL" id="KOY76697.1"/>
    </source>
</evidence>
<sequence length="239" mass="27148">MALPIYIQIHNEIKKNIEEGKWKLGSRIPSERQLSTEFNVSRMTLRQAIQTLVDEGILDQRVGSGTYVSNEKVQEKMSGVTSFTDIMLAQGKLPASKTISYHTLEPSLSEIEKLNISQNDKVLRMERIRYGDGVPICFEIATVPEKIIDGLSKDDVTDSFYASLKEKKNLVPKVSRQNVSATLASERIAEYLDIKKGDAILLLRQVTSLQNGQPFEYVRTQYVGERFEFYLDSKKSTFD</sequence>
<evidence type="ECO:0000256" key="2">
    <source>
        <dbReference type="ARBA" id="ARBA00023125"/>
    </source>
</evidence>
<evidence type="ECO:0000313" key="9">
    <source>
        <dbReference type="Proteomes" id="UP000067203"/>
    </source>
</evidence>
<dbReference type="InterPro" id="IPR028978">
    <property type="entry name" value="Chorismate_lyase_/UTRA_dom_sf"/>
</dbReference>
<dbReference type="InterPro" id="IPR036388">
    <property type="entry name" value="WH-like_DNA-bd_sf"/>
</dbReference>
<name>A0A087ENR7_9LACO</name>
<dbReference type="GO" id="GO:0003677">
    <property type="term" value="F:DNA binding"/>
    <property type="evidence" value="ECO:0007669"/>
    <property type="project" value="UniProtKB-KW"/>
</dbReference>
<evidence type="ECO:0000313" key="6">
    <source>
        <dbReference type="EMBL" id="GAT90697.1"/>
    </source>
</evidence>
<evidence type="ECO:0000256" key="3">
    <source>
        <dbReference type="ARBA" id="ARBA00023163"/>
    </source>
</evidence>